<keyword evidence="5" id="KW-0539">Nucleus</keyword>
<feature type="compositionally biased region" description="Acidic residues" evidence="6">
    <location>
        <begin position="151"/>
        <end position="160"/>
    </location>
</feature>
<evidence type="ECO:0000256" key="1">
    <source>
        <dbReference type="ARBA" id="ARBA00004123"/>
    </source>
</evidence>
<evidence type="ECO:0000313" key="8">
    <source>
        <dbReference type="EMBL" id="KAF5314033.1"/>
    </source>
</evidence>
<feature type="compositionally biased region" description="Basic residues" evidence="6">
    <location>
        <begin position="105"/>
        <end position="120"/>
    </location>
</feature>
<keyword evidence="3" id="KW-0863">Zinc-finger</keyword>
<dbReference type="AlphaFoldDB" id="A0A8H5B111"/>
<evidence type="ECO:0000256" key="3">
    <source>
        <dbReference type="ARBA" id="ARBA00022771"/>
    </source>
</evidence>
<protein>
    <recommendedName>
        <fullName evidence="7">HAT C-terminal dimerisation domain-containing protein</fullName>
    </recommendedName>
</protein>
<feature type="compositionally biased region" description="Basic and acidic residues" evidence="6">
    <location>
        <begin position="34"/>
        <end position="55"/>
    </location>
</feature>
<keyword evidence="2" id="KW-0479">Metal-binding</keyword>
<reference evidence="8 9" key="1">
    <citation type="journal article" date="2020" name="ISME J.">
        <title>Uncovering the hidden diversity of litter-decomposition mechanisms in mushroom-forming fungi.</title>
        <authorList>
            <person name="Floudas D."/>
            <person name="Bentzer J."/>
            <person name="Ahren D."/>
            <person name="Johansson T."/>
            <person name="Persson P."/>
            <person name="Tunlid A."/>
        </authorList>
    </citation>
    <scope>NUCLEOTIDE SEQUENCE [LARGE SCALE GENOMIC DNA]</scope>
    <source>
        <strain evidence="8 9">CBS 175.51</strain>
    </source>
</reference>
<keyword evidence="9" id="KW-1185">Reference proteome</keyword>
<accession>A0A8H5B111</accession>
<evidence type="ECO:0000256" key="6">
    <source>
        <dbReference type="SAM" id="MobiDB-lite"/>
    </source>
</evidence>
<dbReference type="InterPro" id="IPR008906">
    <property type="entry name" value="HATC_C_dom"/>
</dbReference>
<feature type="domain" description="HAT C-terminal dimerisation" evidence="7">
    <location>
        <begin position="723"/>
        <end position="800"/>
    </location>
</feature>
<feature type="compositionally biased region" description="Low complexity" evidence="6">
    <location>
        <begin position="59"/>
        <end position="77"/>
    </location>
</feature>
<gene>
    <name evidence="8" type="ORF">D9611_006951</name>
</gene>
<evidence type="ECO:0000313" key="9">
    <source>
        <dbReference type="Proteomes" id="UP000541558"/>
    </source>
</evidence>
<dbReference type="InterPro" id="IPR052035">
    <property type="entry name" value="ZnF_BED_domain_contain"/>
</dbReference>
<dbReference type="GO" id="GO:0008270">
    <property type="term" value="F:zinc ion binding"/>
    <property type="evidence" value="ECO:0007669"/>
    <property type="project" value="UniProtKB-KW"/>
</dbReference>
<name>A0A8H5B111_9AGAR</name>
<comment type="caution">
    <text evidence="8">The sequence shown here is derived from an EMBL/GenBank/DDBJ whole genome shotgun (WGS) entry which is preliminary data.</text>
</comment>
<dbReference type="EMBL" id="JAACJK010000222">
    <property type="protein sequence ID" value="KAF5314033.1"/>
    <property type="molecule type" value="Genomic_DNA"/>
</dbReference>
<dbReference type="OrthoDB" id="3243659at2759"/>
<sequence length="854" mass="94964">MSAPGNENKRKRTAAPKLVDPNNKGLSALPSHKAAHEAAERVAREKAEREARAIDNRGSSLSPSSPTTTSATLPSTTRTRHGSASIEEIEDEDSPSDASSATPPPKKKHKKTAKKKKPTKTKPSAASAATNKSRNAPTTSRHEQATAGLSEEPESEEEESAPGCENKTCDVDEFFGDVIWVGPAGKKKLKRPCFLCPSKDKTIVADVTTLQRHLEYAHEGKYNSWCLKNNYESKLPGAVKAGKEALEVAEGWQGTLDDAVEENANIIPYTRALFEEAAEDWLIETGQPLDALSHPRFHYMVDVASRAMNGVKVPEKRATRAHLIARFKKNMSELHKCLNSDAVKGKVSLTCDAWQASNRDAYFAVTRHWVEEDKKGQWSLQSALLGFTQMNTAHNGVRLGRALHRIVKRVGIAHKVGAVTCDNASNNTTMLEHFEMVINAAHPWERQALEIQGQPYTALISTYSKSPHHDPSSEPSVNDGIAADAALARNEVGLLRCIGVKMRSSAKRSALFKELQAKDGVKIPCMLLIDMKVRWSSTHAMLQRGYELRKKKILDLRLTEAEWDRIAETAQQAFSSETEPTLYNGLPALERLHKAWSSRAGRPKYAAFQPALEAAYEKIATYYSKTDMVDAYTMSMILDPSSKTNHFQKHWGQELELDVRRDAERVFKLRWMDMYGTTMPPPLTTSASNSRLDDVPSDDEDDSTPTSAQPASTADKPWLPEFNAYMDGSDIRPEGQSMVAWWALHAKRLPVWASLARDYLAIMASSVSSERAFSAAGITISKRCNRLKKDIVEALQILKSLLQKDLMFREPLFTSTWELENEDIIEDDGDSAWVDEVEGDDYKSDDTWSSPIVL</sequence>
<comment type="subcellular location">
    <subcellularLocation>
        <location evidence="1">Nucleus</location>
    </subcellularLocation>
</comment>
<dbReference type="GO" id="GO:0046983">
    <property type="term" value="F:protein dimerization activity"/>
    <property type="evidence" value="ECO:0007669"/>
    <property type="project" value="InterPro"/>
</dbReference>
<dbReference type="PANTHER" id="PTHR46481:SF10">
    <property type="entry name" value="ZINC FINGER BED DOMAIN-CONTAINING PROTEIN 39"/>
    <property type="match status" value="1"/>
</dbReference>
<evidence type="ECO:0000256" key="5">
    <source>
        <dbReference type="ARBA" id="ARBA00023242"/>
    </source>
</evidence>
<evidence type="ECO:0000256" key="2">
    <source>
        <dbReference type="ARBA" id="ARBA00022723"/>
    </source>
</evidence>
<dbReference type="PANTHER" id="PTHR46481">
    <property type="entry name" value="ZINC FINGER BED DOMAIN-CONTAINING PROTEIN 4"/>
    <property type="match status" value="1"/>
</dbReference>
<proteinExistence type="predicted"/>
<dbReference type="GO" id="GO:0005634">
    <property type="term" value="C:nucleus"/>
    <property type="evidence" value="ECO:0007669"/>
    <property type="project" value="UniProtKB-SubCell"/>
</dbReference>
<feature type="region of interest" description="Disordered" evidence="6">
    <location>
        <begin position="1"/>
        <end position="165"/>
    </location>
</feature>
<organism evidence="8 9">
    <name type="scientific">Ephemerocybe angulata</name>
    <dbReference type="NCBI Taxonomy" id="980116"/>
    <lineage>
        <taxon>Eukaryota</taxon>
        <taxon>Fungi</taxon>
        <taxon>Dikarya</taxon>
        <taxon>Basidiomycota</taxon>
        <taxon>Agaricomycotina</taxon>
        <taxon>Agaricomycetes</taxon>
        <taxon>Agaricomycetidae</taxon>
        <taxon>Agaricales</taxon>
        <taxon>Agaricineae</taxon>
        <taxon>Psathyrellaceae</taxon>
        <taxon>Ephemerocybe</taxon>
    </lineage>
</organism>
<feature type="compositionally biased region" description="Low complexity" evidence="6">
    <location>
        <begin position="121"/>
        <end position="133"/>
    </location>
</feature>
<evidence type="ECO:0000259" key="7">
    <source>
        <dbReference type="Pfam" id="PF05699"/>
    </source>
</evidence>
<dbReference type="Pfam" id="PF05699">
    <property type="entry name" value="Dimer_Tnp_hAT"/>
    <property type="match status" value="1"/>
</dbReference>
<evidence type="ECO:0000256" key="4">
    <source>
        <dbReference type="ARBA" id="ARBA00022833"/>
    </source>
</evidence>
<dbReference type="InterPro" id="IPR012337">
    <property type="entry name" value="RNaseH-like_sf"/>
</dbReference>
<dbReference type="SUPFAM" id="SSF53098">
    <property type="entry name" value="Ribonuclease H-like"/>
    <property type="match status" value="1"/>
</dbReference>
<dbReference type="Proteomes" id="UP000541558">
    <property type="component" value="Unassembled WGS sequence"/>
</dbReference>
<keyword evidence="4" id="KW-0862">Zinc</keyword>
<feature type="region of interest" description="Disordered" evidence="6">
    <location>
        <begin position="680"/>
        <end position="720"/>
    </location>
</feature>